<dbReference type="InterPro" id="IPR017871">
    <property type="entry name" value="ABC_transporter-like_CS"/>
</dbReference>
<dbReference type="GO" id="GO:0005886">
    <property type="term" value="C:plasma membrane"/>
    <property type="evidence" value="ECO:0007669"/>
    <property type="project" value="UniProtKB-SubCell"/>
</dbReference>
<dbReference type="PROSITE" id="PS00211">
    <property type="entry name" value="ABC_TRANSPORTER_1"/>
    <property type="match status" value="2"/>
</dbReference>
<keyword evidence="4" id="KW-0547">Nucleotide-binding</keyword>
<comment type="caution">
    <text evidence="7">The sequence shown here is derived from an EMBL/GenBank/DDBJ whole genome shotgun (WGS) entry which is preliminary data.</text>
</comment>
<dbReference type="STRING" id="721133.SAMN05216176_102461"/>
<dbReference type="GO" id="GO:0015833">
    <property type="term" value="P:peptide transport"/>
    <property type="evidence" value="ECO:0007669"/>
    <property type="project" value="InterPro"/>
</dbReference>
<dbReference type="RefSeq" id="WP_009755778.1">
    <property type="nucleotide sequence ID" value="NZ_AMSI01000001.1"/>
</dbReference>
<dbReference type="NCBIfam" id="NF007739">
    <property type="entry name" value="PRK10419.1"/>
    <property type="match status" value="2"/>
</dbReference>
<dbReference type="OrthoDB" id="9802264at2"/>
<feature type="domain" description="ABC transporter" evidence="6">
    <location>
        <begin position="14"/>
        <end position="262"/>
    </location>
</feature>
<dbReference type="CDD" id="cd03257">
    <property type="entry name" value="ABC_NikE_OppD_transporters"/>
    <property type="match status" value="2"/>
</dbReference>
<feature type="domain" description="ABC transporter" evidence="6">
    <location>
        <begin position="282"/>
        <end position="528"/>
    </location>
</feature>
<dbReference type="FunFam" id="3.40.50.300:FF:000016">
    <property type="entry name" value="Oligopeptide ABC transporter ATP-binding component"/>
    <property type="match status" value="1"/>
</dbReference>
<comment type="subcellular location">
    <subcellularLocation>
        <location evidence="1">Cell inner membrane</location>
        <topology evidence="1">Peripheral membrane protein</topology>
    </subcellularLocation>
</comment>
<gene>
    <name evidence="7" type="ORF">NA8A_02275</name>
</gene>
<organism evidence="7 8">
    <name type="scientific">Nitratireductor indicus C115</name>
    <dbReference type="NCBI Taxonomy" id="1231190"/>
    <lineage>
        <taxon>Bacteria</taxon>
        <taxon>Pseudomonadati</taxon>
        <taxon>Pseudomonadota</taxon>
        <taxon>Alphaproteobacteria</taxon>
        <taxon>Hyphomicrobiales</taxon>
        <taxon>Phyllobacteriaceae</taxon>
        <taxon>Nitratireductor</taxon>
    </lineage>
</organism>
<dbReference type="GO" id="GO:0005524">
    <property type="term" value="F:ATP binding"/>
    <property type="evidence" value="ECO:0007669"/>
    <property type="project" value="UniProtKB-KW"/>
</dbReference>
<evidence type="ECO:0000259" key="6">
    <source>
        <dbReference type="PROSITE" id="PS50893"/>
    </source>
</evidence>
<dbReference type="InterPro" id="IPR003439">
    <property type="entry name" value="ABC_transporter-like_ATP-bd"/>
</dbReference>
<dbReference type="Gene3D" id="3.40.50.300">
    <property type="entry name" value="P-loop containing nucleotide triphosphate hydrolases"/>
    <property type="match status" value="2"/>
</dbReference>
<dbReference type="SMART" id="SM00382">
    <property type="entry name" value="AAA"/>
    <property type="match status" value="2"/>
</dbReference>
<evidence type="ECO:0000256" key="5">
    <source>
        <dbReference type="ARBA" id="ARBA00022840"/>
    </source>
</evidence>
<dbReference type="InterPro" id="IPR050319">
    <property type="entry name" value="ABC_transp_ATP-bind"/>
</dbReference>
<keyword evidence="8" id="KW-1185">Reference proteome</keyword>
<dbReference type="InterPro" id="IPR013563">
    <property type="entry name" value="Oligopep_ABC_C"/>
</dbReference>
<comment type="similarity">
    <text evidence="2">Belongs to the ABC transporter superfamily.</text>
</comment>
<evidence type="ECO:0000256" key="2">
    <source>
        <dbReference type="ARBA" id="ARBA00005417"/>
    </source>
</evidence>
<evidence type="ECO:0000313" key="8">
    <source>
        <dbReference type="Proteomes" id="UP000007374"/>
    </source>
</evidence>
<dbReference type="Pfam" id="PF00005">
    <property type="entry name" value="ABC_tran"/>
    <property type="match status" value="2"/>
</dbReference>
<dbReference type="Pfam" id="PF08352">
    <property type="entry name" value="oligo_HPY"/>
    <property type="match status" value="2"/>
</dbReference>
<protein>
    <submittedName>
        <fullName evidence="7">ABC transporter</fullName>
    </submittedName>
</protein>
<dbReference type="InterPro" id="IPR003593">
    <property type="entry name" value="AAA+_ATPase"/>
</dbReference>
<name>K2PBK6_9HYPH</name>
<dbReference type="PROSITE" id="PS50893">
    <property type="entry name" value="ABC_TRANSPORTER_2"/>
    <property type="match status" value="2"/>
</dbReference>
<sequence>MMMTNEANQREIVLQVDGLTVSLHSGREIVSDISFNVHAGETLCIVGESGSGKSVTSFAVMQLLDPAALRPTAGSIRLEGVDLLKASSQELRRLRAARMSMIFQEPMTALNPVERIGKQVMEVLEIHREGDHAGRRARVLEMFQMVKLPDPERVFNAYPHELSGGQRQRVVIAMALILRPRLLIADEPTTALDVTTQAQILRLISELQQEMGTAVLFITHDFGVVHDIADRILVMNKGRVVEQGKSSDILTSPTADYTRRLICAVPSLVPVPSRQLTGEGVLEVEGMAKRYVMGSFPRKRHFDALHPTDLLLREGEILGVVGESGSGKTTLARCIARLVPASAGVVRLKGASVEELSSAEKRRSRKHVQIVFQDPYRSMNSRLKLRDIIAEGMVNFDFAPAEIERRCNELVQAVGLQPAMLDRYPHQLSGGQRQRICIARALALEPSVLICDEAVSALDVSVQEQVIKLLLDLRDRLGVAILFITHDLRVAAQLCDNVIVMRNGRVVEAGSAADILTHPRDEYTRYLIDAVPAREWNFRERVSGTIATTG</sequence>
<dbReference type="EMBL" id="AMSI01000001">
    <property type="protein sequence ID" value="EKF44531.1"/>
    <property type="molecule type" value="Genomic_DNA"/>
</dbReference>
<dbReference type="PANTHER" id="PTHR43776">
    <property type="entry name" value="TRANSPORT ATP-BINDING PROTEIN"/>
    <property type="match status" value="1"/>
</dbReference>
<proteinExistence type="inferred from homology"/>
<evidence type="ECO:0000313" key="7">
    <source>
        <dbReference type="EMBL" id="EKF44531.1"/>
    </source>
</evidence>
<dbReference type="eggNOG" id="COG4172">
    <property type="taxonomic scope" value="Bacteria"/>
</dbReference>
<evidence type="ECO:0000256" key="3">
    <source>
        <dbReference type="ARBA" id="ARBA00022448"/>
    </source>
</evidence>
<dbReference type="Proteomes" id="UP000007374">
    <property type="component" value="Unassembled WGS sequence"/>
</dbReference>
<dbReference type="AlphaFoldDB" id="K2PBK6"/>
<dbReference type="NCBIfam" id="NF008453">
    <property type="entry name" value="PRK11308.1"/>
    <property type="match status" value="2"/>
</dbReference>
<dbReference type="GO" id="GO:0055085">
    <property type="term" value="P:transmembrane transport"/>
    <property type="evidence" value="ECO:0007669"/>
    <property type="project" value="UniProtKB-ARBA"/>
</dbReference>
<dbReference type="PATRIC" id="fig|1231190.3.peg.480"/>
<keyword evidence="5" id="KW-0067">ATP-binding</keyword>
<accession>K2PBK6</accession>
<keyword evidence="3" id="KW-0813">Transport</keyword>
<reference evidence="7 8" key="1">
    <citation type="journal article" date="2012" name="J. Bacteriol.">
        <title>Genome Sequence of Nitratireductor indicus Type Strain C115.</title>
        <authorList>
            <person name="Lai Q."/>
            <person name="Li G."/>
            <person name="Yu Z."/>
            <person name="Shao Z."/>
        </authorList>
    </citation>
    <scope>NUCLEOTIDE SEQUENCE [LARGE SCALE GENOMIC DNA]</scope>
    <source>
        <strain evidence="7 8">C115</strain>
    </source>
</reference>
<dbReference type="SUPFAM" id="SSF52540">
    <property type="entry name" value="P-loop containing nucleoside triphosphate hydrolases"/>
    <property type="match status" value="2"/>
</dbReference>
<evidence type="ECO:0000256" key="1">
    <source>
        <dbReference type="ARBA" id="ARBA00004417"/>
    </source>
</evidence>
<dbReference type="PANTHER" id="PTHR43776:SF7">
    <property type="entry name" value="D,D-DIPEPTIDE TRANSPORT ATP-BINDING PROTEIN DDPF-RELATED"/>
    <property type="match status" value="1"/>
</dbReference>
<dbReference type="InterPro" id="IPR027417">
    <property type="entry name" value="P-loop_NTPase"/>
</dbReference>
<evidence type="ECO:0000256" key="4">
    <source>
        <dbReference type="ARBA" id="ARBA00022741"/>
    </source>
</evidence>
<dbReference type="GO" id="GO:0016887">
    <property type="term" value="F:ATP hydrolysis activity"/>
    <property type="evidence" value="ECO:0007669"/>
    <property type="project" value="InterPro"/>
</dbReference>